<evidence type="ECO:0000256" key="4">
    <source>
        <dbReference type="ARBA" id="ARBA00023157"/>
    </source>
</evidence>
<dbReference type="PANTHER" id="PTHR24366">
    <property type="entry name" value="IG(IMMUNOGLOBULIN) AND LRR(LEUCINE RICH REPEAT) DOMAINS"/>
    <property type="match status" value="1"/>
</dbReference>
<evidence type="ECO:0000313" key="8">
    <source>
        <dbReference type="EMBL" id="KAG9483864.1"/>
    </source>
</evidence>
<dbReference type="SMART" id="SM00013">
    <property type="entry name" value="LRRNT"/>
    <property type="match status" value="1"/>
</dbReference>
<evidence type="ECO:0000256" key="6">
    <source>
        <dbReference type="SAM" id="SignalP"/>
    </source>
</evidence>
<name>A0A8J6FA53_ELECQ</name>
<evidence type="ECO:0000259" key="7">
    <source>
        <dbReference type="PROSITE" id="PS50853"/>
    </source>
</evidence>
<protein>
    <recommendedName>
        <fullName evidence="7">Fibronectin type-III domain-containing protein</fullName>
    </recommendedName>
</protein>
<organism evidence="8 9">
    <name type="scientific">Eleutherodactylus coqui</name>
    <name type="common">Puerto Rican coqui</name>
    <dbReference type="NCBI Taxonomy" id="57060"/>
    <lineage>
        <taxon>Eukaryota</taxon>
        <taxon>Metazoa</taxon>
        <taxon>Chordata</taxon>
        <taxon>Craniata</taxon>
        <taxon>Vertebrata</taxon>
        <taxon>Euteleostomi</taxon>
        <taxon>Amphibia</taxon>
        <taxon>Batrachia</taxon>
        <taxon>Anura</taxon>
        <taxon>Neobatrachia</taxon>
        <taxon>Hyloidea</taxon>
        <taxon>Eleutherodactylidae</taxon>
        <taxon>Eleutherodactylinae</taxon>
        <taxon>Eleutherodactylus</taxon>
        <taxon>Eleutherodactylus</taxon>
    </lineage>
</organism>
<dbReference type="OrthoDB" id="27267at2759"/>
<dbReference type="SMART" id="SM00369">
    <property type="entry name" value="LRR_TYP"/>
    <property type="match status" value="8"/>
</dbReference>
<dbReference type="PROSITE" id="PS51450">
    <property type="entry name" value="LRR"/>
    <property type="match status" value="4"/>
</dbReference>
<keyword evidence="4" id="KW-1015">Disulfide bond</keyword>
<proteinExistence type="predicted"/>
<keyword evidence="2 6" id="KW-0732">Signal</keyword>
<accession>A0A8J6FA53</accession>
<reference evidence="8" key="1">
    <citation type="thesis" date="2020" institute="ProQuest LLC" country="789 East Eisenhower Parkway, Ann Arbor, MI, USA">
        <title>Comparative Genomics and Chromosome Evolution.</title>
        <authorList>
            <person name="Mudd A.B."/>
        </authorList>
    </citation>
    <scope>NUCLEOTIDE SEQUENCE</scope>
    <source>
        <strain evidence="8">HN-11 Male</strain>
        <tissue evidence="8">Kidney and liver</tissue>
    </source>
</reference>
<feature type="signal peptide" evidence="6">
    <location>
        <begin position="1"/>
        <end position="18"/>
    </location>
</feature>
<dbReference type="SMART" id="SM00082">
    <property type="entry name" value="LRRCT"/>
    <property type="match status" value="1"/>
</dbReference>
<dbReference type="SUPFAM" id="SSF52058">
    <property type="entry name" value="L domain-like"/>
    <property type="match status" value="1"/>
</dbReference>
<sequence length="616" mass="69675">MGWSVLMLLGLLVNTWVSVEPFAQCPEKCTCLPIQQHIICTHANLTSIPPEIANSTVELNMEYNNLTFLQRFHQDLPDMRSLFLRNCNIKIIKSDAFQKATGVQHLFLDSNEIEELENGTFDNLSNLLYLYLQKNRISYLPPGIFSSLKNLVALYLRYNLLTEISDRSLKSLTQLRWLDLGFNMIANISVKAFDDSVFLRKLDLQNNLLTSVPSFNFKINLQMLHLSGNRIRKLSSASFSRNLKTIRELYVDNMGLKKVTNLVFSRLRRLEVLDLRNNSLTSLSVSRLKSSTIVYLSGNPWKCDCSIAELYIRLLMGNKNDPEQEVQCKSPKGFEGRNLTTINILNLKCKSFVVEATSFSPANPTGGQLINTSQSAVTATKDVLKYKTSTQTSTVWINILPEDPCLADDISNILVKPMGEDSLDVSWSSYRDYRLFHLEYSNGDHKDALHLSGGQTHVQLVHLFPGTNYSVCIIPQNKYMTTCENPKPKQCASGKTSGLPETAYRINSPPKDTTSPFVIIGSIMAGVIILAAVIITAYNMRSGNFQFQRYHNEDELNDGKQEETDPYKWDSAYENIDEDRHIYVTSSSLWGMDNERLDCNLAEPIALPSVSEYVSL</sequence>
<keyword evidence="5" id="KW-0812">Transmembrane</keyword>
<dbReference type="InterPro" id="IPR001611">
    <property type="entry name" value="Leu-rich_rpt"/>
</dbReference>
<dbReference type="PROSITE" id="PS50853">
    <property type="entry name" value="FN3"/>
    <property type="match status" value="1"/>
</dbReference>
<dbReference type="PANTHER" id="PTHR24366:SF171">
    <property type="entry name" value="LEUCINE RICH REPEAT NEURONAL 4"/>
    <property type="match status" value="1"/>
</dbReference>
<evidence type="ECO:0000256" key="3">
    <source>
        <dbReference type="ARBA" id="ARBA00022737"/>
    </source>
</evidence>
<keyword evidence="1" id="KW-0433">Leucine-rich repeat</keyword>
<dbReference type="InterPro" id="IPR013783">
    <property type="entry name" value="Ig-like_fold"/>
</dbReference>
<keyword evidence="3" id="KW-0677">Repeat</keyword>
<dbReference type="SMART" id="SM00365">
    <property type="entry name" value="LRR_SD22"/>
    <property type="match status" value="7"/>
</dbReference>
<keyword evidence="5" id="KW-1133">Transmembrane helix</keyword>
<keyword evidence="9" id="KW-1185">Reference proteome</keyword>
<dbReference type="InterPro" id="IPR036116">
    <property type="entry name" value="FN3_sf"/>
</dbReference>
<dbReference type="InterPro" id="IPR000483">
    <property type="entry name" value="Cys-rich_flank_reg_C"/>
</dbReference>
<dbReference type="AlphaFoldDB" id="A0A8J6FA53"/>
<dbReference type="InterPro" id="IPR003961">
    <property type="entry name" value="FN3_dom"/>
</dbReference>
<dbReference type="Pfam" id="PF00560">
    <property type="entry name" value="LRR_1"/>
    <property type="match status" value="1"/>
</dbReference>
<dbReference type="Pfam" id="PF13855">
    <property type="entry name" value="LRR_8"/>
    <property type="match status" value="2"/>
</dbReference>
<dbReference type="InterPro" id="IPR003591">
    <property type="entry name" value="Leu-rich_rpt_typical-subtyp"/>
</dbReference>
<evidence type="ECO:0000256" key="5">
    <source>
        <dbReference type="SAM" id="Phobius"/>
    </source>
</evidence>
<comment type="caution">
    <text evidence="8">The sequence shown here is derived from an EMBL/GenBank/DDBJ whole genome shotgun (WGS) entry which is preliminary data.</text>
</comment>
<feature type="domain" description="Fibronectin type-III" evidence="7">
    <location>
        <begin position="409"/>
        <end position="499"/>
    </location>
</feature>
<dbReference type="Proteomes" id="UP000770717">
    <property type="component" value="Unassembled WGS sequence"/>
</dbReference>
<dbReference type="Gene3D" id="2.60.40.10">
    <property type="entry name" value="Immunoglobulins"/>
    <property type="match status" value="1"/>
</dbReference>
<keyword evidence="5" id="KW-0472">Membrane</keyword>
<evidence type="ECO:0000256" key="2">
    <source>
        <dbReference type="ARBA" id="ARBA00022729"/>
    </source>
</evidence>
<evidence type="ECO:0000256" key="1">
    <source>
        <dbReference type="ARBA" id="ARBA00022614"/>
    </source>
</evidence>
<dbReference type="InterPro" id="IPR000372">
    <property type="entry name" value="LRRNT"/>
</dbReference>
<feature type="chain" id="PRO_5035238334" description="Fibronectin type-III domain-containing protein" evidence="6">
    <location>
        <begin position="19"/>
        <end position="616"/>
    </location>
</feature>
<dbReference type="Gene3D" id="3.80.10.10">
    <property type="entry name" value="Ribonuclease Inhibitor"/>
    <property type="match status" value="3"/>
</dbReference>
<dbReference type="SUPFAM" id="SSF49265">
    <property type="entry name" value="Fibronectin type III"/>
    <property type="match status" value="1"/>
</dbReference>
<evidence type="ECO:0000313" key="9">
    <source>
        <dbReference type="Proteomes" id="UP000770717"/>
    </source>
</evidence>
<feature type="transmembrane region" description="Helical" evidence="5">
    <location>
        <begin position="517"/>
        <end position="540"/>
    </location>
</feature>
<dbReference type="CDD" id="cd00063">
    <property type="entry name" value="FN3"/>
    <property type="match status" value="1"/>
</dbReference>
<gene>
    <name evidence="8" type="ORF">GDO78_009666</name>
</gene>
<dbReference type="SMART" id="SM00364">
    <property type="entry name" value="LRR_BAC"/>
    <property type="match status" value="3"/>
</dbReference>
<dbReference type="InterPro" id="IPR032675">
    <property type="entry name" value="LRR_dom_sf"/>
</dbReference>
<dbReference type="EMBL" id="WNTK01000005">
    <property type="protein sequence ID" value="KAG9483864.1"/>
    <property type="molecule type" value="Genomic_DNA"/>
</dbReference>